<dbReference type="EMBL" id="NBUC01000024">
    <property type="protein sequence ID" value="PLU08313.1"/>
    <property type="molecule type" value="Genomic_DNA"/>
</dbReference>
<name>A0A508X0T3_9HYPH</name>
<dbReference type="Proteomes" id="UP000507954">
    <property type="component" value="Unassembled WGS sequence"/>
</dbReference>
<evidence type="ECO:0000256" key="3">
    <source>
        <dbReference type="ARBA" id="ARBA00023163"/>
    </source>
</evidence>
<keyword evidence="2 4" id="KW-0238">DNA-binding</keyword>
<dbReference type="GO" id="GO:0000976">
    <property type="term" value="F:transcription cis-regulatory region binding"/>
    <property type="evidence" value="ECO:0007669"/>
    <property type="project" value="TreeGrafter"/>
</dbReference>
<keyword evidence="1" id="KW-0805">Transcription regulation</keyword>
<dbReference type="PRINTS" id="PR00455">
    <property type="entry name" value="HTHTETR"/>
</dbReference>
<reference evidence="7" key="3">
    <citation type="submission" date="2019-06" db="EMBL/GenBank/DDBJ databases">
        <authorList>
            <person name="Le Quere A."/>
            <person name="Colella S."/>
        </authorList>
    </citation>
    <scope>NUCLEOTIDE SEQUENCE</scope>
    <source>
        <strain evidence="7">EmedicaeMD41</strain>
    </source>
</reference>
<organism evidence="7">
    <name type="scientific">Sinorhizobium medicae</name>
    <dbReference type="NCBI Taxonomy" id="110321"/>
    <lineage>
        <taxon>Bacteria</taxon>
        <taxon>Pseudomonadati</taxon>
        <taxon>Pseudomonadota</taxon>
        <taxon>Alphaproteobacteria</taxon>
        <taxon>Hyphomicrobiales</taxon>
        <taxon>Rhizobiaceae</taxon>
        <taxon>Sinorhizobium/Ensifer group</taxon>
        <taxon>Sinorhizobium</taxon>
    </lineage>
</organism>
<sequence length="193" mass="21447">MPRPAVEKTLMRQRFVMAAEEILRENGGARLALADVAARLGMSQSNSYRYFPDRQALISMLAENWFAGVEDEVTAAVVAESEPDGQVTAWVLRTMRAKCERYDADPSLFLAYLRLAGGEAEAVARHVGRLREIIRPAVATLTGETEAEDALILLEDATILFRNPFLIAQYRATLSEKRARQVAEAIIQAISQH</sequence>
<evidence type="ECO:0000313" key="6">
    <source>
        <dbReference type="EMBL" id="PLU08313.1"/>
    </source>
</evidence>
<feature type="DNA-binding region" description="H-T-H motif" evidence="4">
    <location>
        <begin position="32"/>
        <end position="51"/>
    </location>
</feature>
<protein>
    <submittedName>
        <fullName evidence="6">TetR family transcriptional regulator</fullName>
    </submittedName>
    <submittedName>
        <fullName evidence="7">Transcriptional regulator, TetR family</fullName>
    </submittedName>
</protein>
<reference evidence="6" key="1">
    <citation type="submission" date="2017-04" db="EMBL/GenBank/DDBJ databases">
        <authorList>
            <person name="Porter S."/>
            <person name="Friesen M.L."/>
            <person name="Faber-Hammond J."/>
        </authorList>
    </citation>
    <scope>NUCLEOTIDE SEQUENCE</scope>
    <source>
        <strain evidence="6">Str16</strain>
    </source>
</reference>
<evidence type="ECO:0000256" key="1">
    <source>
        <dbReference type="ARBA" id="ARBA00023015"/>
    </source>
</evidence>
<evidence type="ECO:0000313" key="8">
    <source>
        <dbReference type="Proteomes" id="UP001190825"/>
    </source>
</evidence>
<dbReference type="RefSeq" id="WP_011974565.1">
    <property type="nucleotide sequence ID" value="NZ_CP149869.1"/>
</dbReference>
<feature type="domain" description="HTH tetR-type" evidence="5">
    <location>
        <begin position="9"/>
        <end position="69"/>
    </location>
</feature>
<evidence type="ECO:0000256" key="2">
    <source>
        <dbReference type="ARBA" id="ARBA00023125"/>
    </source>
</evidence>
<keyword evidence="8" id="KW-1185">Reference proteome</keyword>
<evidence type="ECO:0000313" key="7">
    <source>
        <dbReference type="EMBL" id="VTZ63428.1"/>
    </source>
</evidence>
<dbReference type="Proteomes" id="UP001190825">
    <property type="component" value="Unassembled WGS sequence"/>
</dbReference>
<dbReference type="AlphaFoldDB" id="A0A508X0T3"/>
<dbReference type="Pfam" id="PF00440">
    <property type="entry name" value="TetR_N"/>
    <property type="match status" value="1"/>
</dbReference>
<dbReference type="InterPro" id="IPR041478">
    <property type="entry name" value="TetR_C_27"/>
</dbReference>
<reference evidence="6 8" key="2">
    <citation type="journal article" date="2018" name="FEMS Microbiol. Ecol.">
        <title>Co-invading symbiotic mutualists of Medicago polymorpha retain high ancestral diversity and contain diverse accessory genomes.</title>
        <authorList>
            <person name="Porter S.S."/>
            <person name="Faber-Hammond J.J."/>
            <person name="Friesen M.L."/>
        </authorList>
    </citation>
    <scope>NUCLEOTIDE SEQUENCE [LARGE SCALE GENOMIC DNA]</scope>
    <source>
        <strain evidence="6 8">Str16</strain>
    </source>
</reference>
<gene>
    <name evidence="6" type="ORF">BMJ33_02970</name>
    <name evidence="7" type="ORF">EMEDMD4_50105</name>
</gene>
<dbReference type="Gene3D" id="1.10.357.10">
    <property type="entry name" value="Tetracycline Repressor, domain 2"/>
    <property type="match status" value="1"/>
</dbReference>
<keyword evidence="3" id="KW-0804">Transcription</keyword>
<proteinExistence type="predicted"/>
<dbReference type="PANTHER" id="PTHR30055:SF151">
    <property type="entry name" value="TRANSCRIPTIONAL REGULATORY PROTEIN"/>
    <property type="match status" value="1"/>
</dbReference>
<accession>A0A508X0T3</accession>
<dbReference type="InterPro" id="IPR050109">
    <property type="entry name" value="HTH-type_TetR-like_transc_reg"/>
</dbReference>
<dbReference type="SUPFAM" id="SSF46689">
    <property type="entry name" value="Homeodomain-like"/>
    <property type="match status" value="1"/>
</dbReference>
<dbReference type="InterPro" id="IPR001647">
    <property type="entry name" value="HTH_TetR"/>
</dbReference>
<evidence type="ECO:0000259" key="5">
    <source>
        <dbReference type="PROSITE" id="PS50977"/>
    </source>
</evidence>
<dbReference type="PANTHER" id="PTHR30055">
    <property type="entry name" value="HTH-TYPE TRANSCRIPTIONAL REGULATOR RUTR"/>
    <property type="match status" value="1"/>
</dbReference>
<dbReference type="EMBL" id="CABFNB010000117">
    <property type="protein sequence ID" value="VTZ63428.1"/>
    <property type="molecule type" value="Genomic_DNA"/>
</dbReference>
<dbReference type="InterPro" id="IPR009057">
    <property type="entry name" value="Homeodomain-like_sf"/>
</dbReference>
<dbReference type="GO" id="GO:0003700">
    <property type="term" value="F:DNA-binding transcription factor activity"/>
    <property type="evidence" value="ECO:0007669"/>
    <property type="project" value="TreeGrafter"/>
</dbReference>
<dbReference type="Pfam" id="PF17935">
    <property type="entry name" value="TetR_C_27"/>
    <property type="match status" value="1"/>
</dbReference>
<evidence type="ECO:0000256" key="4">
    <source>
        <dbReference type="PROSITE-ProRule" id="PRU00335"/>
    </source>
</evidence>
<dbReference type="PROSITE" id="PS50977">
    <property type="entry name" value="HTH_TETR_2"/>
    <property type="match status" value="1"/>
</dbReference>